<evidence type="ECO:0000259" key="3">
    <source>
        <dbReference type="Pfam" id="PF00857"/>
    </source>
</evidence>
<comment type="caution">
    <text evidence="4">The sequence shown here is derived from an EMBL/GenBank/DDBJ whole genome shotgun (WGS) entry which is preliminary data.</text>
</comment>
<dbReference type="Proteomes" id="UP000234254">
    <property type="component" value="Unassembled WGS sequence"/>
</dbReference>
<gene>
    <name evidence="4" type="ORF">P168DRAFT_285923</name>
</gene>
<feature type="domain" description="Isochorismatase-like" evidence="3">
    <location>
        <begin position="9"/>
        <end position="200"/>
    </location>
</feature>
<dbReference type="SUPFAM" id="SSF52499">
    <property type="entry name" value="Isochorismatase-like hydrolases"/>
    <property type="match status" value="1"/>
</dbReference>
<reference evidence="4" key="1">
    <citation type="submission" date="2016-12" db="EMBL/GenBank/DDBJ databases">
        <title>The genomes of Aspergillus section Nigri reveals drivers in fungal speciation.</title>
        <authorList>
            <consortium name="DOE Joint Genome Institute"/>
            <person name="Vesth T.C."/>
            <person name="Nybo J."/>
            <person name="Theobald S."/>
            <person name="Brandl J."/>
            <person name="Frisvad J.C."/>
            <person name="Nielsen K.F."/>
            <person name="Lyhne E.K."/>
            <person name="Kogle M.E."/>
            <person name="Kuo A."/>
            <person name="Riley R."/>
            <person name="Clum A."/>
            <person name="Nolan M."/>
            <person name="Lipzen A."/>
            <person name="Salamov A."/>
            <person name="Henrissat B."/>
            <person name="Wiebenga A."/>
            <person name="De vries R.P."/>
            <person name="Grigoriev I.V."/>
            <person name="Mortensen U.H."/>
            <person name="Andersen M.R."/>
            <person name="Baker S.E."/>
        </authorList>
    </citation>
    <scope>NUCLEOTIDE SEQUENCE</scope>
    <source>
        <strain evidence="4">IBT 28561</strain>
    </source>
</reference>
<dbReference type="PANTHER" id="PTHR43540">
    <property type="entry name" value="PEROXYUREIDOACRYLATE/UREIDOACRYLATE AMIDOHYDROLASE-RELATED"/>
    <property type="match status" value="1"/>
</dbReference>
<proteinExistence type="inferred from homology"/>
<dbReference type="GO" id="GO:0016787">
    <property type="term" value="F:hydrolase activity"/>
    <property type="evidence" value="ECO:0007669"/>
    <property type="project" value="UniProtKB-KW"/>
</dbReference>
<comment type="similarity">
    <text evidence="1">Belongs to the isochorismatase family.</text>
</comment>
<dbReference type="PANTHER" id="PTHR43540:SF1">
    <property type="entry name" value="ISOCHORISMATASE HYDROLASE"/>
    <property type="match status" value="1"/>
</dbReference>
<dbReference type="Pfam" id="PF00857">
    <property type="entry name" value="Isochorismatase"/>
    <property type="match status" value="1"/>
</dbReference>
<dbReference type="GeneID" id="36543768"/>
<evidence type="ECO:0000256" key="2">
    <source>
        <dbReference type="ARBA" id="ARBA00022801"/>
    </source>
</evidence>
<protein>
    <submittedName>
        <fullName evidence="4">Isochorismatase family hydrolase</fullName>
    </submittedName>
</protein>
<keyword evidence="5" id="KW-1185">Reference proteome</keyword>
<dbReference type="InterPro" id="IPR036380">
    <property type="entry name" value="Isochorismatase-like_sf"/>
</dbReference>
<dbReference type="InterPro" id="IPR050272">
    <property type="entry name" value="Isochorismatase-like_hydrls"/>
</dbReference>
<dbReference type="InterPro" id="IPR000868">
    <property type="entry name" value="Isochorismatase-like_dom"/>
</dbReference>
<dbReference type="Gene3D" id="3.40.50.850">
    <property type="entry name" value="Isochorismatase-like"/>
    <property type="match status" value="1"/>
</dbReference>
<dbReference type="EMBL" id="MSFM01000001">
    <property type="protein sequence ID" value="PKY07722.1"/>
    <property type="molecule type" value="Genomic_DNA"/>
</dbReference>
<organism evidence="4 5">
    <name type="scientific">Aspergillus campestris (strain IBT 28561)</name>
    <dbReference type="NCBI Taxonomy" id="1392248"/>
    <lineage>
        <taxon>Eukaryota</taxon>
        <taxon>Fungi</taxon>
        <taxon>Dikarya</taxon>
        <taxon>Ascomycota</taxon>
        <taxon>Pezizomycotina</taxon>
        <taxon>Eurotiomycetes</taxon>
        <taxon>Eurotiomycetidae</taxon>
        <taxon>Eurotiales</taxon>
        <taxon>Aspergillaceae</taxon>
        <taxon>Aspergillus</taxon>
        <taxon>Aspergillus subgen. Circumdati</taxon>
    </lineage>
</organism>
<keyword evidence="2 4" id="KW-0378">Hydrolase</keyword>
<dbReference type="AlphaFoldDB" id="A0A2I1DCW4"/>
<dbReference type="RefSeq" id="XP_024696316.1">
    <property type="nucleotide sequence ID" value="XM_024836244.1"/>
</dbReference>
<dbReference type="VEuPathDB" id="FungiDB:P168DRAFT_285923"/>
<name>A0A2I1DCW4_ASPC2</name>
<evidence type="ECO:0000256" key="1">
    <source>
        <dbReference type="ARBA" id="ARBA00006336"/>
    </source>
</evidence>
<evidence type="ECO:0000313" key="5">
    <source>
        <dbReference type="Proteomes" id="UP000234254"/>
    </source>
</evidence>
<sequence length="209" mass="22331">MSLDLSIPTALILIDNQAAFTHPTYWGSARSNPSYEKNLQALLSAFRAAKRRSSSTPLEIIHVFHSSHTDEESPLHPAHPGEGIHPLEFAAPATDGSELVTWKSVSSGFIGTELADHVRENGIRQLVFAGLTTDHCVSTTVRMAANLGVVSRGPDDPGRIVLVSDATATWAKGGFDAETVHAVSVASLKDEFADVFSTEEVVKALQSAT</sequence>
<dbReference type="OrthoDB" id="245563at2759"/>
<evidence type="ECO:0000313" key="4">
    <source>
        <dbReference type="EMBL" id="PKY07722.1"/>
    </source>
</evidence>
<accession>A0A2I1DCW4</accession>